<accession>A0ABD3NX29</accession>
<dbReference type="AlphaFoldDB" id="A0ABD3NX29"/>
<proteinExistence type="predicted"/>
<reference evidence="1 2" key="1">
    <citation type="submission" date="2024-10" db="EMBL/GenBank/DDBJ databases">
        <title>Updated reference genomes for cyclostephanoid diatoms.</title>
        <authorList>
            <person name="Roberts W.R."/>
            <person name="Alverson A.J."/>
        </authorList>
    </citation>
    <scope>NUCLEOTIDE SEQUENCE [LARGE SCALE GENOMIC DNA]</scope>
    <source>
        <strain evidence="1 2">AJA276-08</strain>
    </source>
</reference>
<organism evidence="1 2">
    <name type="scientific">Stephanodiscus triporus</name>
    <dbReference type="NCBI Taxonomy" id="2934178"/>
    <lineage>
        <taxon>Eukaryota</taxon>
        <taxon>Sar</taxon>
        <taxon>Stramenopiles</taxon>
        <taxon>Ochrophyta</taxon>
        <taxon>Bacillariophyta</taxon>
        <taxon>Coscinodiscophyceae</taxon>
        <taxon>Thalassiosirophycidae</taxon>
        <taxon>Stephanodiscales</taxon>
        <taxon>Stephanodiscaceae</taxon>
        <taxon>Stephanodiscus</taxon>
    </lineage>
</organism>
<evidence type="ECO:0000313" key="2">
    <source>
        <dbReference type="Proteomes" id="UP001530315"/>
    </source>
</evidence>
<sequence length="172" mass="18017">MLVDDALAVLDHIASRVTASAVTGLGCGAAYSSYRGFPIVKTTMSTAFSFALVSTACFAMERVANVILTRSSMLIVDGKSIDSSSNSGGEISSAAQPAVNSGLHYGSHALGGLMGGGVVGFLFQGKPLAGALLMTPMMVAVGKIEASVDEYRTERLRKLMNDHLRDQERRSP</sequence>
<keyword evidence="2" id="KW-1185">Reference proteome</keyword>
<dbReference type="Proteomes" id="UP001530315">
    <property type="component" value="Unassembled WGS sequence"/>
</dbReference>
<gene>
    <name evidence="1" type="ORF">ACHAW5_001534</name>
</gene>
<comment type="caution">
    <text evidence="1">The sequence shown here is derived from an EMBL/GenBank/DDBJ whole genome shotgun (WGS) entry which is preliminary data.</text>
</comment>
<dbReference type="EMBL" id="JALLAZ020001122">
    <property type="protein sequence ID" value="KAL3780274.1"/>
    <property type="molecule type" value="Genomic_DNA"/>
</dbReference>
<protein>
    <submittedName>
        <fullName evidence="1">Uncharacterized protein</fullName>
    </submittedName>
</protein>
<evidence type="ECO:0000313" key="1">
    <source>
        <dbReference type="EMBL" id="KAL3780274.1"/>
    </source>
</evidence>
<name>A0ABD3NX29_9STRA</name>